<feature type="non-terminal residue" evidence="17">
    <location>
        <position position="179"/>
    </location>
</feature>
<keyword evidence="13" id="KW-0393">Immunoglobulin domain</keyword>
<feature type="transmembrane region" description="Helical" evidence="15">
    <location>
        <begin position="143"/>
        <end position="166"/>
    </location>
</feature>
<accession>A0A091KC26</accession>
<dbReference type="Proteomes" id="UP000053615">
    <property type="component" value="Unassembled WGS sequence"/>
</dbReference>
<organism evidence="17 18">
    <name type="scientific">Colius striatus</name>
    <name type="common">Speckled mousebird</name>
    <dbReference type="NCBI Taxonomy" id="57412"/>
    <lineage>
        <taxon>Eukaryota</taxon>
        <taxon>Metazoa</taxon>
        <taxon>Chordata</taxon>
        <taxon>Craniata</taxon>
        <taxon>Vertebrata</taxon>
        <taxon>Euteleostomi</taxon>
        <taxon>Archelosauria</taxon>
        <taxon>Archosauria</taxon>
        <taxon>Dinosauria</taxon>
        <taxon>Saurischia</taxon>
        <taxon>Theropoda</taxon>
        <taxon>Coelurosauria</taxon>
        <taxon>Aves</taxon>
        <taxon>Neognathae</taxon>
        <taxon>Neoaves</taxon>
        <taxon>Telluraves</taxon>
        <taxon>Coraciimorphae</taxon>
        <taxon>Coliiformes</taxon>
        <taxon>Coliidae</taxon>
        <taxon>Colius</taxon>
    </lineage>
</organism>
<dbReference type="SUPFAM" id="SSF48726">
    <property type="entry name" value="Immunoglobulin"/>
    <property type="match status" value="1"/>
</dbReference>
<evidence type="ECO:0000256" key="3">
    <source>
        <dbReference type="ARBA" id="ARBA00022692"/>
    </source>
</evidence>
<keyword evidence="2" id="KW-1003">Cell membrane</keyword>
<evidence type="ECO:0000313" key="18">
    <source>
        <dbReference type="Proteomes" id="UP000053615"/>
    </source>
</evidence>
<keyword evidence="9" id="KW-0564">Palmitate</keyword>
<evidence type="ECO:0000313" key="17">
    <source>
        <dbReference type="EMBL" id="KFP33643.1"/>
    </source>
</evidence>
<dbReference type="Pfam" id="PF07686">
    <property type="entry name" value="V-set"/>
    <property type="match status" value="1"/>
</dbReference>
<evidence type="ECO:0000256" key="5">
    <source>
        <dbReference type="ARBA" id="ARBA00022859"/>
    </source>
</evidence>
<proteinExistence type="predicted"/>
<evidence type="ECO:0000256" key="1">
    <source>
        <dbReference type="ARBA" id="ARBA00004251"/>
    </source>
</evidence>
<evidence type="ECO:0000259" key="16">
    <source>
        <dbReference type="PROSITE" id="PS50835"/>
    </source>
</evidence>
<feature type="region of interest" description="Disordered" evidence="14">
    <location>
        <begin position="107"/>
        <end position="131"/>
    </location>
</feature>
<feature type="non-terminal residue" evidence="17">
    <location>
        <position position="1"/>
    </location>
</feature>
<keyword evidence="12" id="KW-0449">Lipoprotein</keyword>
<dbReference type="GO" id="GO:0009897">
    <property type="term" value="C:external side of plasma membrane"/>
    <property type="evidence" value="ECO:0007669"/>
    <property type="project" value="TreeGrafter"/>
</dbReference>
<reference evidence="17 18" key="1">
    <citation type="submission" date="2014-04" db="EMBL/GenBank/DDBJ databases">
        <title>Genome evolution of avian class.</title>
        <authorList>
            <person name="Zhang G."/>
            <person name="Li C."/>
        </authorList>
    </citation>
    <scope>NUCLEOTIDE SEQUENCE [LARGE SCALE GENOMIC DNA]</scope>
    <source>
        <strain evidence="17">BGI_N325</strain>
    </source>
</reference>
<dbReference type="InterPro" id="IPR013783">
    <property type="entry name" value="Ig-like_fold"/>
</dbReference>
<dbReference type="GO" id="GO:0002456">
    <property type="term" value="P:T cell mediated immunity"/>
    <property type="evidence" value="ECO:0007669"/>
    <property type="project" value="TreeGrafter"/>
</dbReference>
<evidence type="ECO:0000256" key="7">
    <source>
        <dbReference type="ARBA" id="ARBA00023130"/>
    </source>
</evidence>
<evidence type="ECO:0000256" key="14">
    <source>
        <dbReference type="SAM" id="MobiDB-lite"/>
    </source>
</evidence>
<evidence type="ECO:0000256" key="8">
    <source>
        <dbReference type="ARBA" id="ARBA00023136"/>
    </source>
</evidence>
<evidence type="ECO:0000256" key="13">
    <source>
        <dbReference type="ARBA" id="ARBA00023319"/>
    </source>
</evidence>
<dbReference type="EMBL" id="KK550501">
    <property type="protein sequence ID" value="KFP33643.1"/>
    <property type="molecule type" value="Genomic_DNA"/>
</dbReference>
<dbReference type="GO" id="GO:0007166">
    <property type="term" value="P:cell surface receptor signaling pathway"/>
    <property type="evidence" value="ECO:0007669"/>
    <property type="project" value="TreeGrafter"/>
</dbReference>
<keyword evidence="8 15" id="KW-0472">Membrane</keyword>
<evidence type="ECO:0000256" key="2">
    <source>
        <dbReference type="ARBA" id="ARBA00022475"/>
    </source>
</evidence>
<feature type="compositionally biased region" description="Basic and acidic residues" evidence="14">
    <location>
        <begin position="118"/>
        <end position="131"/>
    </location>
</feature>
<evidence type="ECO:0000256" key="4">
    <source>
        <dbReference type="ARBA" id="ARBA00022729"/>
    </source>
</evidence>
<dbReference type="GO" id="GO:0045065">
    <property type="term" value="P:cytotoxic T cell differentiation"/>
    <property type="evidence" value="ECO:0007669"/>
    <property type="project" value="TreeGrafter"/>
</dbReference>
<keyword evidence="7" id="KW-1064">Adaptive immunity</keyword>
<sequence length="179" mass="20370">QVGQQLKLECVTSKEDSGVFWIRQDKAGTLHFIVFISGFSRVIFEKNERTSTRFTAGKDYRVYWLAVRSFTPRDQGYYFCLTIINQALYFSSSQAAFLPVTTTAASPTPTPTTQLGITEKDPCPKTPDPETSKEKELKLFCEFFILVPLAGFCLLLLFALAVTVLLCQQTIRRRCRCKR</sequence>
<dbReference type="PANTHER" id="PTHR10441">
    <property type="entry name" value="CD8 ALPHA CHAIN"/>
    <property type="match status" value="1"/>
</dbReference>
<evidence type="ECO:0000256" key="10">
    <source>
        <dbReference type="ARBA" id="ARBA00023157"/>
    </source>
</evidence>
<dbReference type="Gene3D" id="2.60.40.10">
    <property type="entry name" value="Immunoglobulins"/>
    <property type="match status" value="1"/>
</dbReference>
<dbReference type="AlphaFoldDB" id="A0A091KC26"/>
<protein>
    <submittedName>
        <fullName evidence="17">T-cell surface glycoprotein CD8 alpha chain</fullName>
    </submittedName>
</protein>
<evidence type="ECO:0000256" key="12">
    <source>
        <dbReference type="ARBA" id="ARBA00023288"/>
    </source>
</evidence>
<evidence type="ECO:0000256" key="6">
    <source>
        <dbReference type="ARBA" id="ARBA00022989"/>
    </source>
</evidence>
<dbReference type="PROSITE" id="PS50835">
    <property type="entry name" value="IG_LIKE"/>
    <property type="match status" value="1"/>
</dbReference>
<gene>
    <name evidence="17" type="ORF">N325_03646</name>
</gene>
<dbReference type="InterPro" id="IPR036179">
    <property type="entry name" value="Ig-like_dom_sf"/>
</dbReference>
<keyword evidence="6 15" id="KW-1133">Transmembrane helix</keyword>
<keyword evidence="10" id="KW-1015">Disulfide bond</keyword>
<evidence type="ECO:0000256" key="11">
    <source>
        <dbReference type="ARBA" id="ARBA00023180"/>
    </source>
</evidence>
<evidence type="ECO:0000256" key="9">
    <source>
        <dbReference type="ARBA" id="ARBA00023139"/>
    </source>
</evidence>
<dbReference type="PANTHER" id="PTHR10441:SF2">
    <property type="entry name" value="T-CELL SURFACE GLYCOPROTEIN CD8 ALPHA CHAIN"/>
    <property type="match status" value="1"/>
</dbReference>
<dbReference type="InterPro" id="IPR015468">
    <property type="entry name" value="CD8_asu"/>
</dbReference>
<keyword evidence="18" id="KW-1185">Reference proteome</keyword>
<keyword evidence="11" id="KW-0325">Glycoprotein</keyword>
<feature type="domain" description="Ig-like" evidence="16">
    <location>
        <begin position="1"/>
        <end position="80"/>
    </location>
</feature>
<keyword evidence="4" id="KW-0732">Signal</keyword>
<name>A0A091KC26_COLST</name>
<comment type="subcellular location">
    <subcellularLocation>
        <location evidence="1">Cell membrane</location>
        <topology evidence="1">Single-pass type I membrane protein</topology>
    </subcellularLocation>
</comment>
<keyword evidence="3 15" id="KW-0812">Transmembrane</keyword>
<keyword evidence="5" id="KW-0391">Immunity</keyword>
<dbReference type="InterPro" id="IPR007110">
    <property type="entry name" value="Ig-like_dom"/>
</dbReference>
<evidence type="ECO:0000256" key="15">
    <source>
        <dbReference type="SAM" id="Phobius"/>
    </source>
</evidence>
<dbReference type="InterPro" id="IPR013106">
    <property type="entry name" value="Ig_V-set"/>
</dbReference>